<dbReference type="AlphaFoldDB" id="A0A2P8C5N6"/>
<comment type="similarity">
    <text evidence="2 6">Belongs to the FKBP-type PPIase family.</text>
</comment>
<evidence type="ECO:0000313" key="11">
    <source>
        <dbReference type="Proteomes" id="UP000240621"/>
    </source>
</evidence>
<evidence type="ECO:0000256" key="5">
    <source>
        <dbReference type="PROSITE-ProRule" id="PRU00277"/>
    </source>
</evidence>
<sequence length="141" mass="15785">MKKKNKKQGGSSGQNRKTSDDFLEKNVKKPEINVTESGLQYEIIKEGDGAVPDPDGYVKVHQRALLVGGKILDDTYKNNEPMEFKLKETIDGYQEGLLMMKTGSRYMFFIPPELAWGKRGSGGRIGPNAVVIFDVSLLECW</sequence>
<evidence type="ECO:0000256" key="1">
    <source>
        <dbReference type="ARBA" id="ARBA00000971"/>
    </source>
</evidence>
<evidence type="ECO:0000313" key="10">
    <source>
        <dbReference type="EMBL" id="PSK80272.1"/>
    </source>
</evidence>
<reference evidence="10 11" key="1">
    <citation type="submission" date="2018-03" db="EMBL/GenBank/DDBJ databases">
        <title>Genomic Encyclopedia of Archaeal and Bacterial Type Strains, Phase II (KMG-II): from individual species to whole genera.</title>
        <authorList>
            <person name="Goeker M."/>
        </authorList>
    </citation>
    <scope>NUCLEOTIDE SEQUENCE [LARGE SCALE GENOMIC DNA]</scope>
    <source>
        <strain evidence="10 11">DSM 27267</strain>
    </source>
</reference>
<name>A0A2P8C5N6_9BACT</name>
<dbReference type="OrthoDB" id="9814548at2"/>
<evidence type="ECO:0000313" key="12">
    <source>
        <dbReference type="Proteomes" id="UP000396862"/>
    </source>
</evidence>
<protein>
    <recommendedName>
        <fullName evidence="6">Peptidyl-prolyl cis-trans isomerase</fullName>
        <ecNumber evidence="6">5.2.1.8</ecNumber>
    </recommendedName>
</protein>
<dbReference type="EMBL" id="PYGC01000019">
    <property type="protein sequence ID" value="PSK80272.1"/>
    <property type="molecule type" value="Genomic_DNA"/>
</dbReference>
<evidence type="ECO:0000259" key="8">
    <source>
        <dbReference type="PROSITE" id="PS50059"/>
    </source>
</evidence>
<keyword evidence="12" id="KW-1185">Reference proteome</keyword>
<keyword evidence="3 5" id="KW-0697">Rotamase</keyword>
<dbReference type="PANTHER" id="PTHR43811">
    <property type="entry name" value="FKBP-TYPE PEPTIDYL-PROLYL CIS-TRANS ISOMERASE FKPA"/>
    <property type="match status" value="1"/>
</dbReference>
<evidence type="ECO:0000256" key="6">
    <source>
        <dbReference type="RuleBase" id="RU003915"/>
    </source>
</evidence>
<feature type="domain" description="PPIase FKBP-type" evidence="8">
    <location>
        <begin position="55"/>
        <end position="141"/>
    </location>
</feature>
<evidence type="ECO:0000256" key="4">
    <source>
        <dbReference type="ARBA" id="ARBA00023235"/>
    </source>
</evidence>
<dbReference type="InterPro" id="IPR000774">
    <property type="entry name" value="PPIase_FKBP_N"/>
</dbReference>
<dbReference type="Pfam" id="PF00254">
    <property type="entry name" value="FKBP_C"/>
    <property type="match status" value="1"/>
</dbReference>
<dbReference type="Gene3D" id="3.10.50.40">
    <property type="match status" value="1"/>
</dbReference>
<accession>A0A2P8C5N6</accession>
<keyword evidence="4 5" id="KW-0413">Isomerase</keyword>
<evidence type="ECO:0000256" key="3">
    <source>
        <dbReference type="ARBA" id="ARBA00023110"/>
    </source>
</evidence>
<dbReference type="GO" id="GO:0003755">
    <property type="term" value="F:peptidyl-prolyl cis-trans isomerase activity"/>
    <property type="evidence" value="ECO:0007669"/>
    <property type="project" value="UniProtKB-UniRule"/>
</dbReference>
<reference evidence="9 12" key="2">
    <citation type="submission" date="2019-10" db="EMBL/GenBank/DDBJ databases">
        <title>Prolixibacter strains distinguished by the presence of nitrate reductase genes were adept at nitrate-dependent anaerobic corrosion of metallic iron and carbon steel.</title>
        <authorList>
            <person name="Iino T."/>
            <person name="Shono N."/>
            <person name="Ito K."/>
            <person name="Nakamura R."/>
            <person name="Sueoka K."/>
            <person name="Harayama S."/>
            <person name="Ohkuma M."/>
        </authorList>
    </citation>
    <scope>NUCLEOTIDE SEQUENCE [LARGE SCALE GENOMIC DNA]</scope>
    <source>
        <strain evidence="9 12">MIC1-1</strain>
    </source>
</reference>
<organism evidence="10 11">
    <name type="scientific">Prolixibacter denitrificans</name>
    <dbReference type="NCBI Taxonomy" id="1541063"/>
    <lineage>
        <taxon>Bacteria</taxon>
        <taxon>Pseudomonadati</taxon>
        <taxon>Bacteroidota</taxon>
        <taxon>Bacteroidia</taxon>
        <taxon>Marinilabiliales</taxon>
        <taxon>Prolixibacteraceae</taxon>
        <taxon>Prolixibacter</taxon>
    </lineage>
</organism>
<dbReference type="PANTHER" id="PTHR43811:SF19">
    <property type="entry name" value="39 KDA FK506-BINDING NUCLEAR PROTEIN"/>
    <property type="match status" value="1"/>
</dbReference>
<evidence type="ECO:0000256" key="2">
    <source>
        <dbReference type="ARBA" id="ARBA00006577"/>
    </source>
</evidence>
<dbReference type="Proteomes" id="UP000396862">
    <property type="component" value="Unassembled WGS sequence"/>
</dbReference>
<comment type="catalytic activity">
    <reaction evidence="1 5 6">
        <text>[protein]-peptidylproline (omega=180) = [protein]-peptidylproline (omega=0)</text>
        <dbReference type="Rhea" id="RHEA:16237"/>
        <dbReference type="Rhea" id="RHEA-COMP:10747"/>
        <dbReference type="Rhea" id="RHEA-COMP:10748"/>
        <dbReference type="ChEBI" id="CHEBI:83833"/>
        <dbReference type="ChEBI" id="CHEBI:83834"/>
        <dbReference type="EC" id="5.2.1.8"/>
    </reaction>
</comment>
<feature type="compositionally biased region" description="Basic and acidic residues" evidence="7">
    <location>
        <begin position="17"/>
        <end position="29"/>
    </location>
</feature>
<dbReference type="RefSeq" id="WP_106543942.1">
    <property type="nucleotide sequence ID" value="NZ_BLAU01000001.1"/>
</dbReference>
<dbReference type="InterPro" id="IPR001179">
    <property type="entry name" value="PPIase_FKBP_dom"/>
</dbReference>
<proteinExistence type="inferred from homology"/>
<feature type="region of interest" description="Disordered" evidence="7">
    <location>
        <begin position="1"/>
        <end position="29"/>
    </location>
</feature>
<gene>
    <name evidence="10" type="ORF">CLV93_11922</name>
    <name evidence="9" type="ORF">JCM18694_38200</name>
</gene>
<dbReference type="SUPFAM" id="SSF54534">
    <property type="entry name" value="FKBP-like"/>
    <property type="match status" value="1"/>
</dbReference>
<evidence type="ECO:0000256" key="7">
    <source>
        <dbReference type="SAM" id="MobiDB-lite"/>
    </source>
</evidence>
<dbReference type="PROSITE" id="PS50059">
    <property type="entry name" value="FKBP_PPIASE"/>
    <property type="match status" value="1"/>
</dbReference>
<dbReference type="EC" id="5.2.1.8" evidence="6"/>
<comment type="caution">
    <text evidence="10">The sequence shown here is derived from an EMBL/GenBank/DDBJ whole genome shotgun (WGS) entry which is preliminary data.</text>
</comment>
<dbReference type="Proteomes" id="UP000240621">
    <property type="component" value="Unassembled WGS sequence"/>
</dbReference>
<dbReference type="EMBL" id="BLAU01000001">
    <property type="protein sequence ID" value="GET23574.1"/>
    <property type="molecule type" value="Genomic_DNA"/>
</dbReference>
<evidence type="ECO:0000313" key="9">
    <source>
        <dbReference type="EMBL" id="GET23574.1"/>
    </source>
</evidence>
<dbReference type="InterPro" id="IPR046357">
    <property type="entry name" value="PPIase_dom_sf"/>
</dbReference>
<dbReference type="GO" id="GO:0006457">
    <property type="term" value="P:protein folding"/>
    <property type="evidence" value="ECO:0007669"/>
    <property type="project" value="InterPro"/>
</dbReference>
<dbReference type="Pfam" id="PF01346">
    <property type="entry name" value="FKBP_N"/>
    <property type="match status" value="1"/>
</dbReference>